<accession>A0A1F6A855</accession>
<comment type="caution">
    <text evidence="4">The sequence shown here is derived from an EMBL/GenBank/DDBJ whole genome shotgun (WGS) entry which is preliminary data.</text>
</comment>
<dbReference type="Pfam" id="PF00072">
    <property type="entry name" value="Response_reg"/>
    <property type="match status" value="1"/>
</dbReference>
<dbReference type="InterPro" id="IPR011006">
    <property type="entry name" value="CheY-like_superfamily"/>
</dbReference>
<dbReference type="AlphaFoldDB" id="A0A1F6A855"/>
<gene>
    <name evidence="4" type="ORF">A3D03_05500</name>
</gene>
<organism evidence="4 5">
    <name type="scientific">Candidatus Gottesmanbacteria bacterium RIFCSPHIGHO2_02_FULL_40_13</name>
    <dbReference type="NCBI Taxonomy" id="1798384"/>
    <lineage>
        <taxon>Bacteria</taxon>
        <taxon>Candidatus Gottesmaniibacteriota</taxon>
    </lineage>
</organism>
<protein>
    <recommendedName>
        <fullName evidence="3">Response regulatory domain-containing protein</fullName>
    </recommendedName>
</protein>
<sequence length="127" mass="14215">MKKILIVEDEPALLSALLEKFRQEGFAAIGAKDGQEGLDTALREHPDLILLDIIMPVMDGMTMLYELRKDNWGRNVPVILLTNLSEAESVAESLSQGVYDYLVKSDWKLEDIVKKVREKLGVGSDVL</sequence>
<evidence type="ECO:0000313" key="4">
    <source>
        <dbReference type="EMBL" id="OGG20713.1"/>
    </source>
</evidence>
<dbReference type="PANTHER" id="PTHR44591:SF3">
    <property type="entry name" value="RESPONSE REGULATORY DOMAIN-CONTAINING PROTEIN"/>
    <property type="match status" value="1"/>
</dbReference>
<dbReference type="STRING" id="1798384.A3D03_05500"/>
<dbReference type="InterPro" id="IPR001789">
    <property type="entry name" value="Sig_transdc_resp-reg_receiver"/>
</dbReference>
<feature type="modified residue" description="4-aspartylphosphate" evidence="2">
    <location>
        <position position="52"/>
    </location>
</feature>
<dbReference type="SMART" id="SM00448">
    <property type="entry name" value="REC"/>
    <property type="match status" value="1"/>
</dbReference>
<name>A0A1F6A855_9BACT</name>
<dbReference type="PANTHER" id="PTHR44591">
    <property type="entry name" value="STRESS RESPONSE REGULATOR PROTEIN 1"/>
    <property type="match status" value="1"/>
</dbReference>
<dbReference type="PROSITE" id="PS50110">
    <property type="entry name" value="RESPONSE_REGULATORY"/>
    <property type="match status" value="1"/>
</dbReference>
<feature type="domain" description="Response regulatory" evidence="3">
    <location>
        <begin position="3"/>
        <end position="119"/>
    </location>
</feature>
<proteinExistence type="predicted"/>
<evidence type="ECO:0000256" key="1">
    <source>
        <dbReference type="ARBA" id="ARBA00022553"/>
    </source>
</evidence>
<dbReference type="CDD" id="cd17574">
    <property type="entry name" value="REC_OmpR"/>
    <property type="match status" value="1"/>
</dbReference>
<dbReference type="GO" id="GO:0000160">
    <property type="term" value="P:phosphorelay signal transduction system"/>
    <property type="evidence" value="ECO:0007669"/>
    <property type="project" value="InterPro"/>
</dbReference>
<dbReference type="InterPro" id="IPR050595">
    <property type="entry name" value="Bact_response_regulator"/>
</dbReference>
<evidence type="ECO:0000313" key="5">
    <source>
        <dbReference type="Proteomes" id="UP000177092"/>
    </source>
</evidence>
<keyword evidence="1 2" id="KW-0597">Phosphoprotein</keyword>
<evidence type="ECO:0000259" key="3">
    <source>
        <dbReference type="PROSITE" id="PS50110"/>
    </source>
</evidence>
<dbReference type="Proteomes" id="UP000177092">
    <property type="component" value="Unassembled WGS sequence"/>
</dbReference>
<reference evidence="4 5" key="1">
    <citation type="journal article" date="2016" name="Nat. Commun.">
        <title>Thousands of microbial genomes shed light on interconnected biogeochemical processes in an aquifer system.</title>
        <authorList>
            <person name="Anantharaman K."/>
            <person name="Brown C.T."/>
            <person name="Hug L.A."/>
            <person name="Sharon I."/>
            <person name="Castelle C.J."/>
            <person name="Probst A.J."/>
            <person name="Thomas B.C."/>
            <person name="Singh A."/>
            <person name="Wilkins M.J."/>
            <person name="Karaoz U."/>
            <person name="Brodie E.L."/>
            <person name="Williams K.H."/>
            <person name="Hubbard S.S."/>
            <person name="Banfield J.F."/>
        </authorList>
    </citation>
    <scope>NUCLEOTIDE SEQUENCE [LARGE SCALE GENOMIC DNA]</scope>
</reference>
<dbReference type="EMBL" id="MFJN01000036">
    <property type="protein sequence ID" value="OGG20713.1"/>
    <property type="molecule type" value="Genomic_DNA"/>
</dbReference>
<evidence type="ECO:0000256" key="2">
    <source>
        <dbReference type="PROSITE-ProRule" id="PRU00169"/>
    </source>
</evidence>
<dbReference type="SUPFAM" id="SSF52172">
    <property type="entry name" value="CheY-like"/>
    <property type="match status" value="1"/>
</dbReference>
<dbReference type="Gene3D" id="3.40.50.2300">
    <property type="match status" value="1"/>
</dbReference>